<evidence type="ECO:0000313" key="2">
    <source>
        <dbReference type="EMBL" id="KAK0492093.1"/>
    </source>
</evidence>
<feature type="transmembrane region" description="Helical" evidence="1">
    <location>
        <begin position="35"/>
        <end position="60"/>
    </location>
</feature>
<evidence type="ECO:0000313" key="3">
    <source>
        <dbReference type="Proteomes" id="UP001175228"/>
    </source>
</evidence>
<organism evidence="2 3">
    <name type="scientific">Armillaria luteobubalina</name>
    <dbReference type="NCBI Taxonomy" id="153913"/>
    <lineage>
        <taxon>Eukaryota</taxon>
        <taxon>Fungi</taxon>
        <taxon>Dikarya</taxon>
        <taxon>Basidiomycota</taxon>
        <taxon>Agaricomycotina</taxon>
        <taxon>Agaricomycetes</taxon>
        <taxon>Agaricomycetidae</taxon>
        <taxon>Agaricales</taxon>
        <taxon>Marasmiineae</taxon>
        <taxon>Physalacriaceae</taxon>
        <taxon>Armillaria</taxon>
    </lineage>
</organism>
<keyword evidence="1" id="KW-0472">Membrane</keyword>
<reference evidence="2" key="1">
    <citation type="submission" date="2023-06" db="EMBL/GenBank/DDBJ databases">
        <authorList>
            <consortium name="Lawrence Berkeley National Laboratory"/>
            <person name="Ahrendt S."/>
            <person name="Sahu N."/>
            <person name="Indic B."/>
            <person name="Wong-Bajracharya J."/>
            <person name="Merenyi Z."/>
            <person name="Ke H.-M."/>
            <person name="Monk M."/>
            <person name="Kocsube S."/>
            <person name="Drula E."/>
            <person name="Lipzen A."/>
            <person name="Balint B."/>
            <person name="Henrissat B."/>
            <person name="Andreopoulos B."/>
            <person name="Martin F.M."/>
            <person name="Harder C.B."/>
            <person name="Rigling D."/>
            <person name="Ford K.L."/>
            <person name="Foster G.D."/>
            <person name="Pangilinan J."/>
            <person name="Papanicolaou A."/>
            <person name="Barry K."/>
            <person name="LaButti K."/>
            <person name="Viragh M."/>
            <person name="Koriabine M."/>
            <person name="Yan M."/>
            <person name="Riley R."/>
            <person name="Champramary S."/>
            <person name="Plett K.L."/>
            <person name="Tsai I.J."/>
            <person name="Slot J."/>
            <person name="Sipos G."/>
            <person name="Plett J."/>
            <person name="Nagy L.G."/>
            <person name="Grigoriev I.V."/>
        </authorList>
    </citation>
    <scope>NUCLEOTIDE SEQUENCE</scope>
    <source>
        <strain evidence="2">HWK02</strain>
    </source>
</reference>
<protein>
    <submittedName>
        <fullName evidence="2">Uncharacterized protein</fullName>
    </submittedName>
</protein>
<accession>A0AA39PWY1</accession>
<dbReference type="AlphaFoldDB" id="A0AA39PWY1"/>
<keyword evidence="3" id="KW-1185">Reference proteome</keyword>
<sequence length="359" mass="40550">MSRSIIGLLPVLMHLALAIFLSGLVIFLHPLRADLSWIICAGTTVVYAAYALAAILPIIFPQCPYRTPLCDLVSIYFCRIVPRVTWHDKDDFLSSFKRRKFGAMFQYLPLIQARRSQSLNVIESKFVEQMSINLAAEALHWLFSVTSNPTVQSIVIQSIGGLPMASEEKLFALRAGDFAMDRLQDSLLERVQGKDPPYELVPETALELGRLLRVFPRFSWPFSYIATPKFDSFDLTVAVLSNGGRLRNGETESISPGRFFIDIIQSVNLPPRCWYHLMIHSKDVLSALDPGEDDNTNWFQHHLCCTILGSLDSSGKGLTHDFNSPLVVDFKRALPYFLDNIYDLVLPTVFRVCQRSIFG</sequence>
<evidence type="ECO:0000256" key="1">
    <source>
        <dbReference type="SAM" id="Phobius"/>
    </source>
</evidence>
<feature type="transmembrane region" description="Helical" evidence="1">
    <location>
        <begin position="6"/>
        <end position="28"/>
    </location>
</feature>
<keyword evidence="1" id="KW-1133">Transmembrane helix</keyword>
<dbReference type="Proteomes" id="UP001175228">
    <property type="component" value="Unassembled WGS sequence"/>
</dbReference>
<keyword evidence="1" id="KW-0812">Transmembrane</keyword>
<dbReference type="EMBL" id="JAUEPU010000031">
    <property type="protein sequence ID" value="KAK0492093.1"/>
    <property type="molecule type" value="Genomic_DNA"/>
</dbReference>
<gene>
    <name evidence="2" type="ORF">EDD18DRAFT_520885</name>
</gene>
<proteinExistence type="predicted"/>
<comment type="caution">
    <text evidence="2">The sequence shown here is derived from an EMBL/GenBank/DDBJ whole genome shotgun (WGS) entry which is preliminary data.</text>
</comment>
<name>A0AA39PWY1_9AGAR</name>